<feature type="region of interest" description="Disordered" evidence="1">
    <location>
        <begin position="643"/>
        <end position="670"/>
    </location>
</feature>
<feature type="compositionally biased region" description="Polar residues" evidence="1">
    <location>
        <begin position="731"/>
        <end position="743"/>
    </location>
</feature>
<feature type="region of interest" description="Disordered" evidence="1">
    <location>
        <begin position="204"/>
        <end position="226"/>
    </location>
</feature>
<evidence type="ECO:0000313" key="2">
    <source>
        <dbReference type="EMBL" id="KAF0325198.1"/>
    </source>
</evidence>
<feature type="region of interest" description="Disordered" evidence="1">
    <location>
        <begin position="800"/>
        <end position="827"/>
    </location>
</feature>
<feature type="region of interest" description="Disordered" evidence="1">
    <location>
        <begin position="162"/>
        <end position="188"/>
    </location>
</feature>
<keyword evidence="3" id="KW-1185">Reference proteome</keyword>
<feature type="compositionally biased region" description="Basic and acidic residues" evidence="1">
    <location>
        <begin position="557"/>
        <end position="579"/>
    </location>
</feature>
<dbReference type="AlphaFoldDB" id="A0A8H3WC08"/>
<protein>
    <submittedName>
        <fullName evidence="2">Uncharacterized protein</fullName>
    </submittedName>
</protein>
<feature type="region of interest" description="Disordered" evidence="1">
    <location>
        <begin position="720"/>
        <end position="743"/>
    </location>
</feature>
<feature type="region of interest" description="Disordered" evidence="1">
    <location>
        <begin position="526"/>
        <end position="579"/>
    </location>
</feature>
<organism evidence="2 3">
    <name type="scientific">Colletotrichum asianum</name>
    <dbReference type="NCBI Taxonomy" id="702518"/>
    <lineage>
        <taxon>Eukaryota</taxon>
        <taxon>Fungi</taxon>
        <taxon>Dikarya</taxon>
        <taxon>Ascomycota</taxon>
        <taxon>Pezizomycotina</taxon>
        <taxon>Sordariomycetes</taxon>
        <taxon>Hypocreomycetidae</taxon>
        <taxon>Glomerellales</taxon>
        <taxon>Glomerellaceae</taxon>
        <taxon>Colletotrichum</taxon>
        <taxon>Colletotrichum gloeosporioides species complex</taxon>
    </lineage>
</organism>
<proteinExistence type="predicted"/>
<feature type="compositionally biased region" description="Basic and acidic residues" evidence="1">
    <location>
        <begin position="531"/>
        <end position="541"/>
    </location>
</feature>
<comment type="caution">
    <text evidence="2">The sequence shown here is derived from an EMBL/GenBank/DDBJ whole genome shotgun (WGS) entry which is preliminary data.</text>
</comment>
<gene>
    <name evidence="2" type="ORF">GQ607_007525</name>
</gene>
<feature type="region of interest" description="Disordered" evidence="1">
    <location>
        <begin position="962"/>
        <end position="987"/>
    </location>
</feature>
<feature type="region of interest" description="Disordered" evidence="1">
    <location>
        <begin position="600"/>
        <end position="628"/>
    </location>
</feature>
<feature type="region of interest" description="Disordered" evidence="1">
    <location>
        <begin position="66"/>
        <end position="103"/>
    </location>
</feature>
<feature type="region of interest" description="Disordered" evidence="1">
    <location>
        <begin position="450"/>
        <end position="497"/>
    </location>
</feature>
<dbReference type="OrthoDB" id="3437384at2759"/>
<feature type="compositionally biased region" description="Pro residues" evidence="1">
    <location>
        <begin position="91"/>
        <end position="103"/>
    </location>
</feature>
<dbReference type="EMBL" id="WOWK01000038">
    <property type="protein sequence ID" value="KAF0325198.1"/>
    <property type="molecule type" value="Genomic_DNA"/>
</dbReference>
<name>A0A8H3WC08_9PEZI</name>
<feature type="compositionally biased region" description="Polar residues" evidence="1">
    <location>
        <begin position="608"/>
        <end position="622"/>
    </location>
</feature>
<evidence type="ECO:0000313" key="3">
    <source>
        <dbReference type="Proteomes" id="UP000434172"/>
    </source>
</evidence>
<accession>A0A8H3WC08</accession>
<dbReference type="Proteomes" id="UP000434172">
    <property type="component" value="Unassembled WGS sequence"/>
</dbReference>
<feature type="compositionally biased region" description="Low complexity" evidence="1">
    <location>
        <begin position="422"/>
        <end position="436"/>
    </location>
</feature>
<feature type="compositionally biased region" description="Polar residues" evidence="1">
    <location>
        <begin position="212"/>
        <end position="222"/>
    </location>
</feature>
<sequence length="1085" mass="117688">MLSPLVTATSAKREAIEKDLPLALALFPPMKPSASKAKKQQQRQLRAAMKKLACCGFVPYRWNAKKAESDTPKTDPVPSSRPVSASNVSLPVPPGPHHYPPAAPMNRANTGSFSSRGNARTPDSFFDGDINLAEYADDAEDDDNGPNLRDGPIVRLVRRLSTDNKNVTSSNPPANQNPEALKELKRRKAAEDYRASVRLQNHARIQAEIRSENSGSRSVSTRGSKRVRELATVMEDANDQGANDRTSSITSHHSQQWRKGLEFYVATSEGVRGVGYQPPRTPHHPITRPPAARLRNDHTGNIRGDRRRGSFPRPDLGRASASQIVLRERGSLPAMPPPPVLTARQTPDGQDDASFRSWNLSQNTVQGDSQATISNRTGDVSTGTTQNTSISDIQGTSQSKTRRGGPSQGNKQAACTPDGVTASNYSRASESSQSQEGEALNIWLLTQDSQETSAPANDQPAKGEPVSRETVCNGNLPNTDKENTHSPIAAGLPASGTSGELTIKAFPRDESSSTDLESALAMNLDMEDEMDRNTRTSEEMSVRVQEPDQEQVSKQTAENDEHEPKEKALPAQEDPIHHDNNEEKGKIIVATNLASIPQYQSSSVYSSTQNTRHPSPVGSKQPSSDEDARYSLESFKGLELSPFSVPKEIRQEGSDDTYRTAASKRSGSDPVISPIAVKQIVSGSVEKSQNKLAPGTTAPTATNIHSRKSSFLNLLLHRAEASSTGHRKSKSQPSAKLTPLNNSSEALDIPMRLSHAKKLSNLSIRSHMQPISVADDFVPPPLKESATVVWKRAFELEHNQRDKPVGPAHSETTVNSGPAKRATPPASWAKFASHTREERNAAAGSTDLVKQKDFALASTTDQQSWVTDRKMGANGDKDEEAAHSLSRKFGKAMKTGLTKMVQSKPKGKSAELEYPELEVLPTKGGYKDVEAIQRSVATLSPRLRAKMATHPAQALADMENESRQYGGAHHTSDGSADNAAVRNDKSKDVGTSAKVVLSIRPVTPASLTIAPNGDLTTPTTTEHWATPASRLSFSSTSHTEEGYISAVDDIESIGKLYCKMKIGNLNSEAEAQHFGFFMFGQTEIW</sequence>
<reference evidence="2 3" key="1">
    <citation type="submission" date="2019-12" db="EMBL/GenBank/DDBJ databases">
        <title>A genome sequence resource for the geographically widespread anthracnose pathogen Colletotrichum asianum.</title>
        <authorList>
            <person name="Meng Y."/>
        </authorList>
    </citation>
    <scope>NUCLEOTIDE SEQUENCE [LARGE SCALE GENOMIC DNA]</scope>
    <source>
        <strain evidence="2 3">ICMP 18580</strain>
    </source>
</reference>
<feature type="compositionally biased region" description="Polar residues" evidence="1">
    <location>
        <begin position="163"/>
        <end position="178"/>
    </location>
</feature>
<evidence type="ECO:0000256" key="1">
    <source>
        <dbReference type="SAM" id="MobiDB-lite"/>
    </source>
</evidence>
<feature type="compositionally biased region" description="Basic and acidic residues" evidence="1">
    <location>
        <begin position="647"/>
        <end position="658"/>
    </location>
</feature>
<feature type="compositionally biased region" description="Basic and acidic residues" evidence="1">
    <location>
        <begin position="294"/>
        <end position="308"/>
    </location>
</feature>
<feature type="compositionally biased region" description="Polar residues" evidence="1">
    <location>
        <begin position="356"/>
        <end position="399"/>
    </location>
</feature>
<feature type="region of interest" description="Disordered" evidence="1">
    <location>
        <begin position="274"/>
        <end position="436"/>
    </location>
</feature>